<keyword evidence="12" id="KW-0594">Phospholipid biosynthesis</keyword>
<feature type="transmembrane region" description="Helical" evidence="19">
    <location>
        <begin position="433"/>
        <end position="453"/>
    </location>
</feature>
<keyword evidence="10" id="KW-0443">Lipid metabolism</keyword>
<sequence>MEVERGILETFSQSVGSSTAGVKLLLSVLIGYPIALIHRKYLYGKEANLQHIYFLLSGLGLGFFNYGYDISHPVLAVLVTYATVKLFDRSAVSVALTFIFNMTYLLMGYYYVGTDNYDINWTMPQCIIVLRLIGLAFDLYDGRQPLESLSADSKEVALQEIPPFLETLGFAFFPTSFLVGPQFPLKRYREFVSGKYGQSPTTPPNSVQEACKRLFLGIMFLSIFLILSQFTSDDYIMSQDFRNRNVFMRYFELGVWGRFTLYKYISCWLLTEGACILFGITHNGTDKFGTVKWNGVENVKVSVLENATQFNDYIHSFNINTNSWVAHYIYKRLKFLGNRFYSQAISLIFLAVWHGFHSGYYMCFAFEFVVMYLERDVKRLINGNPVVLNFLQKPSVSIVVNILLRIYTFVFMGWCLLPFALLTWERYCSVFGSVNYIGIIFFCPYPFIYKIILRKLLKTNKSSHED</sequence>
<proteinExistence type="inferred from homology"/>
<dbReference type="GO" id="GO:0030258">
    <property type="term" value="P:lipid modification"/>
    <property type="evidence" value="ECO:0007669"/>
    <property type="project" value="TreeGrafter"/>
</dbReference>
<keyword evidence="9 19" id="KW-1133">Transmembrane helix</keyword>
<comment type="pathway">
    <text evidence="3">Lipid metabolism; phospholipid metabolism.</text>
</comment>
<evidence type="ECO:0000256" key="10">
    <source>
        <dbReference type="ARBA" id="ARBA00023098"/>
    </source>
</evidence>
<keyword evidence="5" id="KW-0444">Lipid biosynthesis</keyword>
<reference evidence="20 21" key="1">
    <citation type="journal article" date="2024" name="Insects">
        <title>An Improved Chromosome-Level Genome Assembly of the Firefly Pyrocoelia pectoralis.</title>
        <authorList>
            <person name="Fu X."/>
            <person name="Meyer-Rochow V.B."/>
            <person name="Ballantyne L."/>
            <person name="Zhu X."/>
        </authorList>
    </citation>
    <scope>NUCLEOTIDE SEQUENCE [LARGE SCALE GENOMIC DNA]</scope>
    <source>
        <strain evidence="20">XCY_ONT2</strain>
    </source>
</reference>
<dbReference type="InterPro" id="IPR004299">
    <property type="entry name" value="MBOAT_fam"/>
</dbReference>
<evidence type="ECO:0000313" key="20">
    <source>
        <dbReference type="EMBL" id="KAK5638729.1"/>
    </source>
</evidence>
<dbReference type="PANTHER" id="PTHR13906">
    <property type="entry name" value="PORCUPINE"/>
    <property type="match status" value="1"/>
</dbReference>
<evidence type="ECO:0000256" key="13">
    <source>
        <dbReference type="ARBA" id="ARBA00023264"/>
    </source>
</evidence>
<dbReference type="AlphaFoldDB" id="A0AAN7V7G7"/>
<evidence type="ECO:0000256" key="3">
    <source>
        <dbReference type="ARBA" id="ARBA00005074"/>
    </source>
</evidence>
<dbReference type="EMBL" id="JAVRBK010000010">
    <property type="protein sequence ID" value="KAK5638729.1"/>
    <property type="molecule type" value="Genomic_DNA"/>
</dbReference>
<evidence type="ECO:0000256" key="15">
    <source>
        <dbReference type="ARBA" id="ARBA00025707"/>
    </source>
</evidence>
<feature type="transmembrane region" description="Helical" evidence="19">
    <location>
        <begin position="336"/>
        <end position="353"/>
    </location>
</feature>
<keyword evidence="21" id="KW-1185">Reference proteome</keyword>
<feature type="transmembrane region" description="Helical" evidence="19">
    <location>
        <begin position="214"/>
        <end position="232"/>
    </location>
</feature>
<keyword evidence="7 19" id="KW-0812">Transmembrane</keyword>
<dbReference type="Pfam" id="PF03062">
    <property type="entry name" value="MBOAT"/>
    <property type="match status" value="1"/>
</dbReference>
<organism evidence="20 21">
    <name type="scientific">Pyrocoelia pectoralis</name>
    <dbReference type="NCBI Taxonomy" id="417401"/>
    <lineage>
        <taxon>Eukaryota</taxon>
        <taxon>Metazoa</taxon>
        <taxon>Ecdysozoa</taxon>
        <taxon>Arthropoda</taxon>
        <taxon>Hexapoda</taxon>
        <taxon>Insecta</taxon>
        <taxon>Pterygota</taxon>
        <taxon>Neoptera</taxon>
        <taxon>Endopterygota</taxon>
        <taxon>Coleoptera</taxon>
        <taxon>Polyphaga</taxon>
        <taxon>Elateriformia</taxon>
        <taxon>Elateroidea</taxon>
        <taxon>Lampyridae</taxon>
        <taxon>Lampyrinae</taxon>
        <taxon>Pyrocoelia</taxon>
    </lineage>
</organism>
<keyword evidence="8" id="KW-0256">Endoplasmic reticulum</keyword>
<dbReference type="GO" id="GO:0016020">
    <property type="term" value="C:membrane"/>
    <property type="evidence" value="ECO:0007669"/>
    <property type="project" value="UniProtKB-SubCell"/>
</dbReference>
<evidence type="ECO:0000256" key="16">
    <source>
        <dbReference type="ARBA" id="ARBA00026120"/>
    </source>
</evidence>
<comment type="caution">
    <text evidence="20">The sequence shown here is derived from an EMBL/GenBank/DDBJ whole genome shotgun (WGS) entry which is preliminary data.</text>
</comment>
<dbReference type="InterPro" id="IPR049941">
    <property type="entry name" value="LPLAT_7/PORCN-like"/>
</dbReference>
<dbReference type="GO" id="GO:0047184">
    <property type="term" value="F:1-acylglycerophosphocholine O-acyltransferase activity"/>
    <property type="evidence" value="ECO:0007669"/>
    <property type="project" value="UniProtKB-EC"/>
</dbReference>
<evidence type="ECO:0000256" key="5">
    <source>
        <dbReference type="ARBA" id="ARBA00022516"/>
    </source>
</evidence>
<evidence type="ECO:0000256" key="6">
    <source>
        <dbReference type="ARBA" id="ARBA00022679"/>
    </source>
</evidence>
<dbReference type="EC" id="2.3.1.23" evidence="16"/>
<dbReference type="EC" id="2.3.1.n6" evidence="17"/>
<evidence type="ECO:0000256" key="12">
    <source>
        <dbReference type="ARBA" id="ARBA00023209"/>
    </source>
</evidence>
<evidence type="ECO:0000256" key="11">
    <source>
        <dbReference type="ARBA" id="ARBA00023136"/>
    </source>
</evidence>
<evidence type="ECO:0000256" key="14">
    <source>
        <dbReference type="ARBA" id="ARBA00023315"/>
    </source>
</evidence>
<feature type="transmembrane region" description="Helical" evidence="19">
    <location>
        <begin position="261"/>
        <end position="280"/>
    </location>
</feature>
<name>A0AAN7V7G7_9COLE</name>
<keyword evidence="11 19" id="KW-0472">Membrane</keyword>
<feature type="transmembrane region" description="Helical" evidence="19">
    <location>
        <begin position="49"/>
        <end position="64"/>
    </location>
</feature>
<comment type="similarity">
    <text evidence="4">Belongs to the membrane-bound acyltransferase family.</text>
</comment>
<gene>
    <name evidence="20" type="ORF">RI129_013024</name>
</gene>
<keyword evidence="6" id="KW-0808">Transferase</keyword>
<evidence type="ECO:0000256" key="18">
    <source>
        <dbReference type="ARBA" id="ARBA00039721"/>
    </source>
</evidence>
<accession>A0AAN7V7G7</accession>
<evidence type="ECO:0000256" key="17">
    <source>
        <dbReference type="ARBA" id="ARBA00038923"/>
    </source>
</evidence>
<dbReference type="PANTHER" id="PTHR13906:SF14">
    <property type="entry name" value="LYSOPHOSPHOLIPID ACYLTRANSFERASE 5"/>
    <property type="match status" value="1"/>
</dbReference>
<feature type="transmembrane region" description="Helical" evidence="19">
    <location>
        <begin position="20"/>
        <end position="37"/>
    </location>
</feature>
<protein>
    <recommendedName>
        <fullName evidence="18">Lysophospholipid acyltransferase 5</fullName>
        <ecNumber evidence="16">2.3.1.23</ecNumber>
        <ecNumber evidence="17">2.3.1.n6</ecNumber>
    </recommendedName>
</protein>
<evidence type="ECO:0000256" key="1">
    <source>
        <dbReference type="ARBA" id="ARBA00004141"/>
    </source>
</evidence>
<dbReference type="GO" id="GO:0071617">
    <property type="term" value="F:lysophospholipid acyltransferase activity"/>
    <property type="evidence" value="ECO:0007669"/>
    <property type="project" value="TreeGrafter"/>
</dbReference>
<evidence type="ECO:0000256" key="7">
    <source>
        <dbReference type="ARBA" id="ARBA00022692"/>
    </source>
</evidence>
<evidence type="ECO:0000256" key="19">
    <source>
        <dbReference type="SAM" id="Phobius"/>
    </source>
</evidence>
<comment type="subcellular location">
    <subcellularLocation>
        <location evidence="2">Endoplasmic reticulum</location>
    </subcellularLocation>
    <subcellularLocation>
        <location evidence="1">Membrane</location>
        <topology evidence="1">Multi-pass membrane protein</topology>
    </subcellularLocation>
</comment>
<keyword evidence="14" id="KW-0012">Acyltransferase</keyword>
<dbReference type="GO" id="GO:0005783">
    <property type="term" value="C:endoplasmic reticulum"/>
    <property type="evidence" value="ECO:0007669"/>
    <property type="project" value="UniProtKB-SubCell"/>
</dbReference>
<evidence type="ECO:0000256" key="9">
    <source>
        <dbReference type="ARBA" id="ARBA00022989"/>
    </source>
</evidence>
<dbReference type="Proteomes" id="UP001329430">
    <property type="component" value="Chromosome 10"/>
</dbReference>
<keyword evidence="13" id="KW-1208">Phospholipid metabolism</keyword>
<comment type="pathway">
    <text evidence="15">Phospholipid metabolism.</text>
</comment>
<evidence type="ECO:0000256" key="4">
    <source>
        <dbReference type="ARBA" id="ARBA00010323"/>
    </source>
</evidence>
<evidence type="ECO:0000256" key="8">
    <source>
        <dbReference type="ARBA" id="ARBA00022824"/>
    </source>
</evidence>
<feature type="transmembrane region" description="Helical" evidence="19">
    <location>
        <begin position="398"/>
        <end position="421"/>
    </location>
</feature>
<dbReference type="GO" id="GO:0006656">
    <property type="term" value="P:phosphatidylcholine biosynthetic process"/>
    <property type="evidence" value="ECO:0007669"/>
    <property type="project" value="TreeGrafter"/>
</dbReference>
<evidence type="ECO:0000313" key="21">
    <source>
        <dbReference type="Proteomes" id="UP001329430"/>
    </source>
</evidence>
<evidence type="ECO:0000256" key="2">
    <source>
        <dbReference type="ARBA" id="ARBA00004240"/>
    </source>
</evidence>
<feature type="transmembrane region" description="Helical" evidence="19">
    <location>
        <begin position="94"/>
        <end position="113"/>
    </location>
</feature>